<dbReference type="SUPFAM" id="SSF100950">
    <property type="entry name" value="NagB/RpiA/CoA transferase-like"/>
    <property type="match status" value="1"/>
</dbReference>
<dbReference type="InterPro" id="IPR037171">
    <property type="entry name" value="NagB/RpiA_transferase-like"/>
</dbReference>
<dbReference type="Gene3D" id="3.40.50.1360">
    <property type="match status" value="1"/>
</dbReference>
<dbReference type="GO" id="GO:0004751">
    <property type="term" value="F:ribose-5-phosphate isomerase activity"/>
    <property type="evidence" value="ECO:0007669"/>
    <property type="project" value="UniProtKB-EC"/>
</dbReference>
<comment type="caution">
    <text evidence="9">The sequence shown here is derived from an EMBL/GenBank/DDBJ whole genome shotgun (WGS) entry which is preliminary data.</text>
</comment>
<comment type="catalytic activity">
    <reaction evidence="1">
        <text>aldehydo-D-ribose 5-phosphate = D-ribulose 5-phosphate</text>
        <dbReference type="Rhea" id="RHEA:14657"/>
        <dbReference type="ChEBI" id="CHEBI:58121"/>
        <dbReference type="ChEBI" id="CHEBI:58273"/>
        <dbReference type="EC" id="5.3.1.6"/>
    </reaction>
</comment>
<dbReference type="AlphaFoldDB" id="A0A507CAG3"/>
<dbReference type="UniPathway" id="UPA00115">
    <property type="reaction ID" value="UER00412"/>
</dbReference>
<dbReference type="EMBL" id="QEAO01000013">
    <property type="protein sequence ID" value="TPX34533.1"/>
    <property type="molecule type" value="Genomic_DNA"/>
</dbReference>
<protein>
    <recommendedName>
        <fullName evidence="5">Ribose-5-phosphate isomerase</fullName>
        <ecNumber evidence="4">5.3.1.6</ecNumber>
    </recommendedName>
    <alternativeName>
        <fullName evidence="8">D-ribose-5-phosphate ketol-isomerase</fullName>
    </alternativeName>
    <alternativeName>
        <fullName evidence="7">Phosphoriboisomerase</fullName>
    </alternativeName>
</protein>
<gene>
    <name evidence="9" type="primary">RKI1</name>
    <name evidence="9" type="ORF">SmJEL517_g02897</name>
</gene>
<evidence type="ECO:0000256" key="8">
    <source>
        <dbReference type="ARBA" id="ARBA00032273"/>
    </source>
</evidence>
<dbReference type="EC" id="5.3.1.6" evidence="4"/>
<dbReference type="InterPro" id="IPR004788">
    <property type="entry name" value="Ribose5P_isomerase_type_A"/>
</dbReference>
<evidence type="ECO:0000313" key="9">
    <source>
        <dbReference type="EMBL" id="TPX34533.1"/>
    </source>
</evidence>
<dbReference type="SUPFAM" id="SSF75445">
    <property type="entry name" value="D-ribose-5-phosphate isomerase (RpiA), lid domain"/>
    <property type="match status" value="1"/>
</dbReference>
<sequence>MASDAAQEALVNEAKRRASYAAIDSHVTPNTKVIGIGSGSTIVFCVDRLKQRVAEGGLNVKACIPTSFQARQLIIEAGLPLAELNQYPSIDIAFDGADEVDSRLNLIKGGGACMLQEKLVASNAKKFVVVADYRKNSTKLGENWKQGVPLEVVPLAYVPIMERVRALGGIPTLRMAVRKAGPVVTDNGNFVVDAIFGTIDDPSKLEASLIKIPGMVVSGLFTDMAEKAYFGMADG</sequence>
<dbReference type="RefSeq" id="XP_031025253.1">
    <property type="nucleotide sequence ID" value="XM_031168825.1"/>
</dbReference>
<dbReference type="FunFam" id="3.30.70.260:FF:000018">
    <property type="entry name" value="Ribose-5-phosphate isomerase A"/>
    <property type="match status" value="1"/>
</dbReference>
<evidence type="ECO:0000256" key="3">
    <source>
        <dbReference type="ARBA" id="ARBA00008088"/>
    </source>
</evidence>
<evidence type="ECO:0000256" key="6">
    <source>
        <dbReference type="ARBA" id="ARBA00023235"/>
    </source>
</evidence>
<keyword evidence="6 9" id="KW-0413">Isomerase</keyword>
<dbReference type="GO" id="GO:0009052">
    <property type="term" value="P:pentose-phosphate shunt, non-oxidative branch"/>
    <property type="evidence" value="ECO:0007669"/>
    <property type="project" value="InterPro"/>
</dbReference>
<dbReference type="NCBIfam" id="TIGR00021">
    <property type="entry name" value="rpiA"/>
    <property type="match status" value="1"/>
</dbReference>
<dbReference type="GO" id="GO:0006014">
    <property type="term" value="P:D-ribose metabolic process"/>
    <property type="evidence" value="ECO:0007669"/>
    <property type="project" value="TreeGrafter"/>
</dbReference>
<dbReference type="GO" id="GO:0005737">
    <property type="term" value="C:cytoplasm"/>
    <property type="evidence" value="ECO:0007669"/>
    <property type="project" value="TreeGrafter"/>
</dbReference>
<dbReference type="OrthoDB" id="1555531at2759"/>
<keyword evidence="10" id="KW-1185">Reference proteome</keyword>
<dbReference type="PANTHER" id="PTHR11934">
    <property type="entry name" value="RIBOSE-5-PHOSPHATE ISOMERASE"/>
    <property type="match status" value="1"/>
</dbReference>
<accession>A0A507CAG3</accession>
<dbReference type="NCBIfam" id="NF001924">
    <property type="entry name" value="PRK00702.1"/>
    <property type="match status" value="1"/>
</dbReference>
<dbReference type="Proteomes" id="UP000319731">
    <property type="component" value="Unassembled WGS sequence"/>
</dbReference>
<name>A0A507CAG3_9FUNG</name>
<evidence type="ECO:0000256" key="1">
    <source>
        <dbReference type="ARBA" id="ARBA00001713"/>
    </source>
</evidence>
<evidence type="ECO:0000256" key="4">
    <source>
        <dbReference type="ARBA" id="ARBA00011959"/>
    </source>
</evidence>
<dbReference type="STRING" id="1806994.A0A507CAG3"/>
<reference evidence="9 10" key="1">
    <citation type="journal article" date="2019" name="Sci. Rep.">
        <title>Comparative genomics of chytrid fungi reveal insights into the obligate biotrophic and pathogenic lifestyle of Synchytrium endobioticum.</title>
        <authorList>
            <person name="van de Vossenberg B.T.L.H."/>
            <person name="Warris S."/>
            <person name="Nguyen H.D.T."/>
            <person name="van Gent-Pelzer M.P.E."/>
            <person name="Joly D.L."/>
            <person name="van de Geest H.C."/>
            <person name="Bonants P.J.M."/>
            <person name="Smith D.S."/>
            <person name="Levesque C.A."/>
            <person name="van der Lee T.A.J."/>
        </authorList>
    </citation>
    <scope>NUCLEOTIDE SEQUENCE [LARGE SCALE GENOMIC DNA]</scope>
    <source>
        <strain evidence="9 10">JEL517</strain>
    </source>
</reference>
<evidence type="ECO:0000256" key="7">
    <source>
        <dbReference type="ARBA" id="ARBA00029734"/>
    </source>
</evidence>
<evidence type="ECO:0000256" key="2">
    <source>
        <dbReference type="ARBA" id="ARBA00004988"/>
    </source>
</evidence>
<evidence type="ECO:0000313" key="10">
    <source>
        <dbReference type="Proteomes" id="UP000319731"/>
    </source>
</evidence>
<comment type="pathway">
    <text evidence="2">Carbohydrate degradation; pentose phosphate pathway; D-ribose 5-phosphate from D-ribulose 5-phosphate (non-oxidative stage): step 1/1.</text>
</comment>
<dbReference type="GeneID" id="42004122"/>
<dbReference type="FunFam" id="3.40.50.1360:FF:000014">
    <property type="entry name" value="Ribose 5-phosphate isomerase"/>
    <property type="match status" value="1"/>
</dbReference>
<dbReference type="Pfam" id="PF06026">
    <property type="entry name" value="Rib_5-P_isom_A"/>
    <property type="match status" value="1"/>
</dbReference>
<organism evidence="9 10">
    <name type="scientific">Synchytrium microbalum</name>
    <dbReference type="NCBI Taxonomy" id="1806994"/>
    <lineage>
        <taxon>Eukaryota</taxon>
        <taxon>Fungi</taxon>
        <taxon>Fungi incertae sedis</taxon>
        <taxon>Chytridiomycota</taxon>
        <taxon>Chytridiomycota incertae sedis</taxon>
        <taxon>Chytridiomycetes</taxon>
        <taxon>Synchytriales</taxon>
        <taxon>Synchytriaceae</taxon>
        <taxon>Synchytrium</taxon>
    </lineage>
</organism>
<comment type="similarity">
    <text evidence="3">Belongs to the ribose 5-phosphate isomerase family.</text>
</comment>
<dbReference type="Gene3D" id="3.30.70.260">
    <property type="match status" value="1"/>
</dbReference>
<dbReference type="PANTHER" id="PTHR11934:SF0">
    <property type="entry name" value="RIBOSE-5-PHOSPHATE ISOMERASE"/>
    <property type="match status" value="1"/>
</dbReference>
<evidence type="ECO:0000256" key="5">
    <source>
        <dbReference type="ARBA" id="ARBA00019150"/>
    </source>
</evidence>
<dbReference type="CDD" id="cd01398">
    <property type="entry name" value="RPI_A"/>
    <property type="match status" value="1"/>
</dbReference>
<proteinExistence type="inferred from homology"/>